<feature type="transmembrane region" description="Helical" evidence="1">
    <location>
        <begin position="6"/>
        <end position="29"/>
    </location>
</feature>
<dbReference type="AlphaFoldDB" id="A0A2T2Y3E8"/>
<keyword evidence="1" id="KW-1133">Transmembrane helix</keyword>
<evidence type="ECO:0008006" key="4">
    <source>
        <dbReference type="Google" id="ProtNLM"/>
    </source>
</evidence>
<comment type="caution">
    <text evidence="2">The sequence shown here is derived from an EMBL/GenBank/DDBJ whole genome shotgun (WGS) entry which is preliminary data.</text>
</comment>
<keyword evidence="1" id="KW-0472">Membrane</keyword>
<dbReference type="NCBIfam" id="NF033821">
    <property type="entry name" value="YoaK"/>
    <property type="match status" value="1"/>
</dbReference>
<reference evidence="2 3" key="1">
    <citation type="submission" date="2018-03" db="EMBL/GenBank/DDBJ databases">
        <title>First report of an OXA-48+CTX-M-M-producing Kluyvera ascorbata clone recovered from patients admitted in a University Hospital in Madrid, Spain.</title>
        <authorList>
            <person name="Hernandez-Garcia M."/>
            <person name="Leon-Sampedro R."/>
            <person name="Perez-Viso B."/>
            <person name="Morosini M.I."/>
            <person name="Lopez-Fresnena N."/>
            <person name="Coque T.M."/>
            <person name="Bonten M."/>
            <person name="Malhotra-Kumar S."/>
            <person name="Ruiz-Garbajosa P."/>
            <person name="Canton R."/>
        </authorList>
    </citation>
    <scope>NUCLEOTIDE SEQUENCE [LARGE SCALE GENOMIC DNA]</scope>
    <source>
        <strain evidence="2 3">KA2</strain>
    </source>
</reference>
<evidence type="ECO:0000256" key="1">
    <source>
        <dbReference type="SAM" id="Phobius"/>
    </source>
</evidence>
<evidence type="ECO:0000313" key="2">
    <source>
        <dbReference type="EMBL" id="PSR46968.1"/>
    </source>
</evidence>
<keyword evidence="1" id="KW-0812">Transmembrane</keyword>
<proteinExistence type="predicted"/>
<sequence>MRLGIAFPIVIFVIAVIFLGWFFIGGYALPGGAQ</sequence>
<gene>
    <name evidence="2" type="ORF">C8256_10355</name>
</gene>
<protein>
    <recommendedName>
        <fullName evidence="4">YoaK family small membrane protein</fullName>
    </recommendedName>
</protein>
<evidence type="ECO:0000313" key="3">
    <source>
        <dbReference type="Proteomes" id="UP000240892"/>
    </source>
</evidence>
<accession>A0A2T2Y3E8</accession>
<name>A0A2T2Y3E8_9ENTR</name>
<dbReference type="EMBL" id="PYHO01000006">
    <property type="protein sequence ID" value="PSR46968.1"/>
    <property type="molecule type" value="Genomic_DNA"/>
</dbReference>
<keyword evidence="3" id="KW-1185">Reference proteome</keyword>
<dbReference type="RefSeq" id="WP_106926447.1">
    <property type="nucleotide sequence ID" value="NZ_CABMMU010000006.1"/>
</dbReference>
<dbReference type="Proteomes" id="UP000240892">
    <property type="component" value="Unassembled WGS sequence"/>
</dbReference>
<organism evidence="2 3">
    <name type="scientific">Kluyvera genomosp. 2</name>
    <dbReference type="NCBI Taxonomy" id="2774054"/>
    <lineage>
        <taxon>Bacteria</taxon>
        <taxon>Pseudomonadati</taxon>
        <taxon>Pseudomonadota</taxon>
        <taxon>Gammaproteobacteria</taxon>
        <taxon>Enterobacterales</taxon>
        <taxon>Enterobacteriaceae</taxon>
        <taxon>Kluyvera</taxon>
    </lineage>
</organism>
<dbReference type="InterPro" id="IPR047839">
    <property type="entry name" value="YoaK-like"/>
</dbReference>